<feature type="compositionally biased region" description="Basic and acidic residues" evidence="2">
    <location>
        <begin position="1"/>
        <end position="17"/>
    </location>
</feature>
<feature type="domain" description="Cell envelope-related transcriptional attenuator" evidence="4">
    <location>
        <begin position="263"/>
        <end position="422"/>
    </location>
</feature>
<comment type="similarity">
    <text evidence="1">Belongs to the LytR/CpsA/Psr (LCP) family.</text>
</comment>
<feature type="compositionally biased region" description="Basic and acidic residues" evidence="2">
    <location>
        <begin position="167"/>
        <end position="176"/>
    </location>
</feature>
<organism evidence="5 6">
    <name type="scientific">Waltera acetigignens</name>
    <dbReference type="NCBI Taxonomy" id="2981769"/>
    <lineage>
        <taxon>Bacteria</taxon>
        <taxon>Bacillati</taxon>
        <taxon>Bacillota</taxon>
        <taxon>Clostridia</taxon>
        <taxon>Lachnospirales</taxon>
        <taxon>Lachnospiraceae</taxon>
        <taxon>Waltera</taxon>
    </lineage>
</organism>
<sequence length="517" mass="58237">MSDKERDSIQEMEDIQKGLEAFLQQEMQEMQASGAGARRSTGRPAANAGTHSAEREAARPAPQMYDMREDDEEEEELDVIGSDRRAGSREDYAEDWDDPTYRRRQAARRETARKTSESRNGGGRSSNADHRRQETSGRTRRSRRDDYVEDYEDDYNDRKRSGRRSGKREEIDTKADKRNRKGNKKGAGSGRKKKKSGLKRFLIAVALILVFLAAGLYVLVGKVYGEMNYEKIESVASSPMKEEGVTNILLIGNDSRENGEDGRSDAMILLSISNKTKKIYMTSLLRDMYVDIPGHKGNRLNAAYSYGGAELLMETIEQNFDIHISRYVLVNFEAFANLVDAVGGVDLELTSKEVEYVNGYLVEYNILLGRPEGTDYFEDTSGGMVHLNGPQALAYCRNRYIGTDFGRTERQRKVLAEVIHKLPQGMLTNPQELIDGLMPNLTTNLTQTECYRLSLMAPKAVTYDIIQNSIPLEGTYKDATIRKMAVLEVDFEANKKFLQENLYGDGDITSTSEASAE</sequence>
<feature type="compositionally biased region" description="Basic and acidic residues" evidence="2">
    <location>
        <begin position="107"/>
        <end position="117"/>
    </location>
</feature>
<gene>
    <name evidence="5" type="ORF">LKD75_08105</name>
</gene>
<evidence type="ECO:0000256" key="3">
    <source>
        <dbReference type="SAM" id="Phobius"/>
    </source>
</evidence>
<dbReference type="Pfam" id="PF03816">
    <property type="entry name" value="LytR_cpsA_psr"/>
    <property type="match status" value="1"/>
</dbReference>
<evidence type="ECO:0000313" key="5">
    <source>
        <dbReference type="EMBL" id="MCC2119554.1"/>
    </source>
</evidence>
<feature type="compositionally biased region" description="Basic and acidic residues" evidence="2">
    <location>
        <begin position="81"/>
        <end position="91"/>
    </location>
</feature>
<dbReference type="NCBIfam" id="TIGR00350">
    <property type="entry name" value="lytR_cpsA_psr"/>
    <property type="match status" value="1"/>
</dbReference>
<dbReference type="AlphaFoldDB" id="A0AAE2ZZN4"/>
<dbReference type="RefSeq" id="WP_117465385.1">
    <property type="nucleotide sequence ID" value="NZ_JAJEPV010000016.1"/>
</dbReference>
<keyword evidence="6" id="KW-1185">Reference proteome</keyword>
<comment type="caution">
    <text evidence="5">The sequence shown here is derived from an EMBL/GenBank/DDBJ whole genome shotgun (WGS) entry which is preliminary data.</text>
</comment>
<keyword evidence="3" id="KW-1133">Transmembrane helix</keyword>
<evidence type="ECO:0000313" key="6">
    <source>
        <dbReference type="Proteomes" id="UP001197795"/>
    </source>
</evidence>
<keyword evidence="3" id="KW-0812">Transmembrane</keyword>
<feature type="transmembrane region" description="Helical" evidence="3">
    <location>
        <begin position="201"/>
        <end position="220"/>
    </location>
</feature>
<dbReference type="Proteomes" id="UP001197795">
    <property type="component" value="Unassembled WGS sequence"/>
</dbReference>
<dbReference type="InterPro" id="IPR050922">
    <property type="entry name" value="LytR/CpsA/Psr_CW_biosynth"/>
</dbReference>
<dbReference type="PANTHER" id="PTHR33392:SF6">
    <property type="entry name" value="POLYISOPRENYL-TEICHOIC ACID--PEPTIDOGLYCAN TEICHOIC ACID TRANSFERASE TAGU"/>
    <property type="match status" value="1"/>
</dbReference>
<name>A0AAE2ZZN4_9FIRM</name>
<evidence type="ECO:0000259" key="4">
    <source>
        <dbReference type="Pfam" id="PF03816"/>
    </source>
</evidence>
<dbReference type="EMBL" id="JAJEPV010000016">
    <property type="protein sequence ID" value="MCC2119554.1"/>
    <property type="molecule type" value="Genomic_DNA"/>
</dbReference>
<evidence type="ECO:0000256" key="1">
    <source>
        <dbReference type="ARBA" id="ARBA00006068"/>
    </source>
</evidence>
<reference evidence="5 6" key="1">
    <citation type="submission" date="2021-10" db="EMBL/GenBank/DDBJ databases">
        <title>Anaerobic single-cell dispensing facilitates the cultivation of human gut bacteria.</title>
        <authorList>
            <person name="Afrizal A."/>
        </authorList>
    </citation>
    <scope>NUCLEOTIDE SEQUENCE [LARGE SCALE GENOMIC DNA]</scope>
    <source>
        <strain evidence="5 6">CLA-AA-H273</strain>
    </source>
</reference>
<feature type="region of interest" description="Disordered" evidence="2">
    <location>
        <begin position="1"/>
        <end position="193"/>
    </location>
</feature>
<dbReference type="InterPro" id="IPR004474">
    <property type="entry name" value="LytR_CpsA_psr"/>
</dbReference>
<dbReference type="PANTHER" id="PTHR33392">
    <property type="entry name" value="POLYISOPRENYL-TEICHOIC ACID--PEPTIDOGLYCAN TEICHOIC ACID TRANSFERASE TAGU"/>
    <property type="match status" value="1"/>
</dbReference>
<feature type="compositionally biased region" description="Acidic residues" evidence="2">
    <location>
        <begin position="68"/>
        <end position="78"/>
    </location>
</feature>
<feature type="compositionally biased region" description="Basic and acidic residues" evidence="2">
    <location>
        <begin position="127"/>
        <end position="137"/>
    </location>
</feature>
<evidence type="ECO:0000256" key="2">
    <source>
        <dbReference type="SAM" id="MobiDB-lite"/>
    </source>
</evidence>
<proteinExistence type="inferred from homology"/>
<accession>A0AAE2ZZN4</accession>
<dbReference type="Gene3D" id="3.40.630.190">
    <property type="entry name" value="LCP protein"/>
    <property type="match status" value="1"/>
</dbReference>
<feature type="compositionally biased region" description="Basic residues" evidence="2">
    <location>
        <begin position="177"/>
        <end position="193"/>
    </location>
</feature>
<protein>
    <submittedName>
        <fullName evidence="5">LCP family protein</fullName>
    </submittedName>
</protein>
<keyword evidence="3" id="KW-0472">Membrane</keyword>